<evidence type="ECO:0000256" key="2">
    <source>
        <dbReference type="PROSITE-ProRule" id="PRU00169"/>
    </source>
</evidence>
<dbReference type="InterPro" id="IPR005467">
    <property type="entry name" value="His_kinase_dom"/>
</dbReference>
<feature type="modified residue" description="4-aspartylphosphate" evidence="2">
    <location>
        <position position="60"/>
    </location>
</feature>
<protein>
    <submittedName>
        <fullName evidence="5">Response regulator</fullName>
    </submittedName>
</protein>
<dbReference type="InterPro" id="IPR003594">
    <property type="entry name" value="HATPase_dom"/>
</dbReference>
<dbReference type="Gene3D" id="3.30.565.10">
    <property type="entry name" value="Histidine kinase-like ATPase, C-terminal domain"/>
    <property type="match status" value="1"/>
</dbReference>
<keyword evidence="1 2" id="KW-0597">Phosphoprotein</keyword>
<feature type="domain" description="Response regulatory" evidence="4">
    <location>
        <begin position="10"/>
        <end position="126"/>
    </location>
</feature>
<dbReference type="EMBL" id="JBHSMQ010000008">
    <property type="protein sequence ID" value="MFC5457142.1"/>
    <property type="molecule type" value="Genomic_DNA"/>
</dbReference>
<dbReference type="PROSITE" id="PS50110">
    <property type="entry name" value="RESPONSE_REGULATORY"/>
    <property type="match status" value="1"/>
</dbReference>
<evidence type="ECO:0000259" key="3">
    <source>
        <dbReference type="PROSITE" id="PS50109"/>
    </source>
</evidence>
<reference evidence="6" key="1">
    <citation type="journal article" date="2019" name="Int. J. Syst. Evol. Microbiol.">
        <title>The Global Catalogue of Microorganisms (GCM) 10K type strain sequencing project: providing services to taxonomists for standard genome sequencing and annotation.</title>
        <authorList>
            <consortium name="The Broad Institute Genomics Platform"/>
            <consortium name="The Broad Institute Genome Sequencing Center for Infectious Disease"/>
            <person name="Wu L."/>
            <person name="Ma J."/>
        </authorList>
    </citation>
    <scope>NUCLEOTIDE SEQUENCE [LARGE SCALE GENOMIC DNA]</scope>
    <source>
        <strain evidence="6">CGMCC 4.1469</strain>
    </source>
</reference>
<name>A0ABW0KWR4_9BACT</name>
<dbReference type="SUPFAM" id="SSF55874">
    <property type="entry name" value="ATPase domain of HSP90 chaperone/DNA topoisomerase II/histidine kinase"/>
    <property type="match status" value="1"/>
</dbReference>
<dbReference type="Gene3D" id="1.10.287.130">
    <property type="match status" value="1"/>
</dbReference>
<dbReference type="Proteomes" id="UP001596052">
    <property type="component" value="Unassembled WGS sequence"/>
</dbReference>
<dbReference type="SUPFAM" id="SSF52172">
    <property type="entry name" value="CheY-like"/>
    <property type="match status" value="1"/>
</dbReference>
<dbReference type="PANTHER" id="PTHR43547:SF2">
    <property type="entry name" value="HYBRID SIGNAL TRANSDUCTION HISTIDINE KINASE C"/>
    <property type="match status" value="1"/>
</dbReference>
<sequence length="418" mass="47906">MPAPLLSPYHILYVDDEEKALHYFKEIFGDEYTIHIANNAMDGYRMLQQYGAQIGLLLTDQRMPGPSGVELMEHARKLNPNLVRILVTAYTDYQAAVDAVNSGRCFRYLHKPWDPDELGMIIRHALDYYHALIERERLLAEKAETVRNMLSADKVSGLGILAEGLNHHLRNALTVVRAFIDLAPMKLMEEIGGAHPRDPSFWIDVQNQAQSQLERIQSMLARLAEASHSKRLDRTDPCHLSSVINEMLEMFSAQMKEKNLKVEVSVDPGLPPVMVNGARFRQMWRLIFMEELTHLSPGDSIHISAKVRQDGKGQNHLVMYVRDTGMWESADKPVNLFDPFYTRSRKPDDFGVNMMACYVTMHLHGGTAEARHLEPRGLELEFSLPVETNPEPKKEEDFFRSLLSHEQRWKMRDEMVAA</sequence>
<evidence type="ECO:0000313" key="5">
    <source>
        <dbReference type="EMBL" id="MFC5457142.1"/>
    </source>
</evidence>
<comment type="caution">
    <text evidence="5">The sequence shown here is derived from an EMBL/GenBank/DDBJ whole genome shotgun (WGS) entry which is preliminary data.</text>
</comment>
<evidence type="ECO:0000313" key="6">
    <source>
        <dbReference type="Proteomes" id="UP001596052"/>
    </source>
</evidence>
<dbReference type="Gene3D" id="3.40.50.2300">
    <property type="match status" value="1"/>
</dbReference>
<dbReference type="SMART" id="SM00448">
    <property type="entry name" value="REC"/>
    <property type="match status" value="1"/>
</dbReference>
<accession>A0ABW0KWR4</accession>
<proteinExistence type="predicted"/>
<dbReference type="InterPro" id="IPR011006">
    <property type="entry name" value="CheY-like_superfamily"/>
</dbReference>
<organism evidence="5 6">
    <name type="scientific">Prosthecobacter fluviatilis</name>
    <dbReference type="NCBI Taxonomy" id="445931"/>
    <lineage>
        <taxon>Bacteria</taxon>
        <taxon>Pseudomonadati</taxon>
        <taxon>Verrucomicrobiota</taxon>
        <taxon>Verrucomicrobiia</taxon>
        <taxon>Verrucomicrobiales</taxon>
        <taxon>Verrucomicrobiaceae</taxon>
        <taxon>Prosthecobacter</taxon>
    </lineage>
</organism>
<keyword evidence="6" id="KW-1185">Reference proteome</keyword>
<dbReference type="RefSeq" id="WP_377170116.1">
    <property type="nucleotide sequence ID" value="NZ_JBHSMQ010000008.1"/>
</dbReference>
<dbReference type="InterPro" id="IPR036890">
    <property type="entry name" value="HATPase_C_sf"/>
</dbReference>
<evidence type="ECO:0000259" key="4">
    <source>
        <dbReference type="PROSITE" id="PS50110"/>
    </source>
</evidence>
<dbReference type="Pfam" id="PF00072">
    <property type="entry name" value="Response_reg"/>
    <property type="match status" value="1"/>
</dbReference>
<dbReference type="InterPro" id="IPR001789">
    <property type="entry name" value="Sig_transdc_resp-reg_receiver"/>
</dbReference>
<evidence type="ECO:0000256" key="1">
    <source>
        <dbReference type="ARBA" id="ARBA00022553"/>
    </source>
</evidence>
<dbReference type="PROSITE" id="PS50109">
    <property type="entry name" value="HIS_KIN"/>
    <property type="match status" value="1"/>
</dbReference>
<dbReference type="CDD" id="cd17569">
    <property type="entry name" value="REC_HupR-like"/>
    <property type="match status" value="1"/>
</dbReference>
<dbReference type="PANTHER" id="PTHR43547">
    <property type="entry name" value="TWO-COMPONENT HISTIDINE KINASE"/>
    <property type="match status" value="1"/>
</dbReference>
<dbReference type="Pfam" id="PF02518">
    <property type="entry name" value="HATPase_c"/>
    <property type="match status" value="1"/>
</dbReference>
<gene>
    <name evidence="5" type="ORF">ACFQDI_19900</name>
</gene>
<feature type="domain" description="Histidine kinase" evidence="3">
    <location>
        <begin position="164"/>
        <end position="388"/>
    </location>
</feature>